<evidence type="ECO:0000256" key="4">
    <source>
        <dbReference type="ARBA" id="ARBA00022746"/>
    </source>
</evidence>
<keyword evidence="3 8" id="KW-0812">Transmembrane</keyword>
<evidence type="ECO:0000313" key="10">
    <source>
        <dbReference type="EMBL" id="MEP0866504.1"/>
    </source>
</evidence>
<dbReference type="EMBL" id="JAMPKK010000045">
    <property type="protein sequence ID" value="MEP0866504.1"/>
    <property type="molecule type" value="Genomic_DNA"/>
</dbReference>
<evidence type="ECO:0000313" key="11">
    <source>
        <dbReference type="Proteomes" id="UP001442494"/>
    </source>
</evidence>
<gene>
    <name evidence="10" type="ORF">NDI37_18775</name>
</gene>
<feature type="transmembrane region" description="Helical" evidence="8">
    <location>
        <begin position="112"/>
        <end position="133"/>
    </location>
</feature>
<accession>A0ABV0JSR6</accession>
<evidence type="ECO:0000256" key="5">
    <source>
        <dbReference type="ARBA" id="ARBA00022989"/>
    </source>
</evidence>
<proteinExistence type="predicted"/>
<feature type="domain" description="Lycopene cyclase" evidence="9">
    <location>
        <begin position="143"/>
        <end position="225"/>
    </location>
</feature>
<dbReference type="NCBIfam" id="TIGR03462">
    <property type="entry name" value="CarR_dom_SF"/>
    <property type="match status" value="2"/>
</dbReference>
<dbReference type="RefSeq" id="WP_190422301.1">
    <property type="nucleotide sequence ID" value="NZ_JAMPKK010000045.1"/>
</dbReference>
<keyword evidence="6 8" id="KW-0472">Membrane</keyword>
<feature type="domain" description="Lycopene cyclase" evidence="9">
    <location>
        <begin position="2"/>
        <end position="94"/>
    </location>
</feature>
<dbReference type="Pfam" id="PF18916">
    <property type="entry name" value="Lycopene_cyc"/>
    <property type="match status" value="2"/>
</dbReference>
<comment type="caution">
    <text evidence="10">The sequence shown here is derived from an EMBL/GenBank/DDBJ whole genome shotgun (WGS) entry which is preliminary data.</text>
</comment>
<evidence type="ECO:0000256" key="8">
    <source>
        <dbReference type="SAM" id="Phobius"/>
    </source>
</evidence>
<evidence type="ECO:0000256" key="2">
    <source>
        <dbReference type="ARBA" id="ARBA00004829"/>
    </source>
</evidence>
<comment type="subcellular location">
    <subcellularLocation>
        <location evidence="1">Membrane</location>
        <topology evidence="1">Multi-pass membrane protein</topology>
    </subcellularLocation>
</comment>
<evidence type="ECO:0000256" key="6">
    <source>
        <dbReference type="ARBA" id="ARBA00023136"/>
    </source>
</evidence>
<feature type="transmembrane region" description="Helical" evidence="8">
    <location>
        <begin position="214"/>
        <end position="234"/>
    </location>
</feature>
<keyword evidence="4" id="KW-0125">Carotenoid biosynthesis</keyword>
<comment type="pathway">
    <text evidence="2">Carotenoid biosynthesis.</text>
</comment>
<evidence type="ECO:0000259" key="9">
    <source>
        <dbReference type="Pfam" id="PF18916"/>
    </source>
</evidence>
<keyword evidence="7" id="KW-0413">Isomerase</keyword>
<feature type="transmembrane region" description="Helical" evidence="8">
    <location>
        <begin position="34"/>
        <end position="52"/>
    </location>
</feature>
<keyword evidence="11" id="KW-1185">Reference proteome</keyword>
<evidence type="ECO:0000256" key="1">
    <source>
        <dbReference type="ARBA" id="ARBA00004141"/>
    </source>
</evidence>
<keyword evidence="5 8" id="KW-1133">Transmembrane helix</keyword>
<feature type="transmembrane region" description="Helical" evidence="8">
    <location>
        <begin position="170"/>
        <end position="194"/>
    </location>
</feature>
<feature type="transmembrane region" description="Helical" evidence="8">
    <location>
        <begin position="81"/>
        <end position="100"/>
    </location>
</feature>
<protein>
    <submittedName>
        <fullName evidence="10">Lycopene cyclase domain-containing protein</fullName>
    </submittedName>
</protein>
<evidence type="ECO:0000256" key="7">
    <source>
        <dbReference type="ARBA" id="ARBA00023235"/>
    </source>
</evidence>
<feature type="transmembrane region" description="Helical" evidence="8">
    <location>
        <begin position="139"/>
        <end position="158"/>
    </location>
</feature>
<sequence length="270" mass="30391">MTYLAFHLVFILPPLLLLAWLQRQPLAGIGGLRAWLGLPLIALVALIYTTPWDNYLVWRDVWHYGTDRVVGTIGYVPVEEYLFFILQPLLTGLWLYWLFPRTSEPAQQEDSPWMRASGIVFWLVLSISGALMLQSDKTVYMGLILAWAGPILALQWGVGAKQLWARKDAWLIGTLIPTVYLWIADRIAIGQGIWSISEVYSTGFKLFGLPIEEATFFLVTNLLVVQGLLLFLLVGNVRSLLPLISFPILNNGRPELPKALAQVESVNDTV</sequence>
<name>A0ABV0JSR6_9CYAN</name>
<organism evidence="10 11">
    <name type="scientific">Funiculus sociatus GB2-A5</name>
    <dbReference type="NCBI Taxonomy" id="2933946"/>
    <lineage>
        <taxon>Bacteria</taxon>
        <taxon>Bacillati</taxon>
        <taxon>Cyanobacteriota</taxon>
        <taxon>Cyanophyceae</taxon>
        <taxon>Coleofasciculales</taxon>
        <taxon>Coleofasciculaceae</taxon>
        <taxon>Funiculus</taxon>
    </lineage>
</organism>
<evidence type="ECO:0000256" key="3">
    <source>
        <dbReference type="ARBA" id="ARBA00022692"/>
    </source>
</evidence>
<dbReference type="InterPro" id="IPR017825">
    <property type="entry name" value="Lycopene_cyclase_dom"/>
</dbReference>
<dbReference type="Proteomes" id="UP001442494">
    <property type="component" value="Unassembled WGS sequence"/>
</dbReference>
<reference evidence="10 11" key="1">
    <citation type="submission" date="2022-04" db="EMBL/GenBank/DDBJ databases">
        <title>Positive selection, recombination, and allopatry shape intraspecific diversity of widespread and dominant cyanobacteria.</title>
        <authorList>
            <person name="Wei J."/>
            <person name="Shu W."/>
            <person name="Hu C."/>
        </authorList>
    </citation>
    <scope>NUCLEOTIDE SEQUENCE [LARGE SCALE GENOMIC DNA]</scope>
    <source>
        <strain evidence="10 11">GB2-A5</strain>
    </source>
</reference>
<feature type="transmembrane region" description="Helical" evidence="8">
    <location>
        <begin position="6"/>
        <end position="22"/>
    </location>
</feature>